<organism evidence="3 4">
    <name type="scientific">Amycolatopsis bullii</name>
    <dbReference type="NCBI Taxonomy" id="941987"/>
    <lineage>
        <taxon>Bacteria</taxon>
        <taxon>Bacillati</taxon>
        <taxon>Actinomycetota</taxon>
        <taxon>Actinomycetes</taxon>
        <taxon>Pseudonocardiales</taxon>
        <taxon>Pseudonocardiaceae</taxon>
        <taxon>Amycolatopsis</taxon>
    </lineage>
</organism>
<feature type="transmembrane region" description="Helical" evidence="2">
    <location>
        <begin position="16"/>
        <end position="37"/>
    </location>
</feature>
<evidence type="ECO:0000256" key="1">
    <source>
        <dbReference type="SAM" id="MobiDB-lite"/>
    </source>
</evidence>
<comment type="caution">
    <text evidence="3">The sequence shown here is derived from an EMBL/GenBank/DDBJ whole genome shotgun (WGS) entry which is preliminary data.</text>
</comment>
<feature type="compositionally biased region" description="Low complexity" evidence="1">
    <location>
        <begin position="46"/>
        <end position="61"/>
    </location>
</feature>
<evidence type="ECO:0000256" key="2">
    <source>
        <dbReference type="SAM" id="Phobius"/>
    </source>
</evidence>
<feature type="compositionally biased region" description="Pro residues" evidence="1">
    <location>
        <begin position="62"/>
        <end position="71"/>
    </location>
</feature>
<dbReference type="EMBL" id="BNAW01000042">
    <property type="protein sequence ID" value="GHG37020.1"/>
    <property type="molecule type" value="Genomic_DNA"/>
</dbReference>
<feature type="region of interest" description="Disordered" evidence="1">
    <location>
        <begin position="46"/>
        <end position="143"/>
    </location>
</feature>
<proteinExistence type="predicted"/>
<dbReference type="PRINTS" id="PR01217">
    <property type="entry name" value="PRICHEXTENSN"/>
</dbReference>
<accession>A0ABQ3KQ04</accession>
<name>A0ABQ3KQ04_9PSEU</name>
<keyword evidence="2" id="KW-0812">Transmembrane</keyword>
<evidence type="ECO:0000313" key="3">
    <source>
        <dbReference type="EMBL" id="GHG37020.1"/>
    </source>
</evidence>
<reference evidence="4" key="1">
    <citation type="journal article" date="2019" name="Int. J. Syst. Evol. Microbiol.">
        <title>The Global Catalogue of Microorganisms (GCM) 10K type strain sequencing project: providing services to taxonomists for standard genome sequencing and annotation.</title>
        <authorList>
            <consortium name="The Broad Institute Genomics Platform"/>
            <consortium name="The Broad Institute Genome Sequencing Center for Infectious Disease"/>
            <person name="Wu L."/>
            <person name="Ma J."/>
        </authorList>
    </citation>
    <scope>NUCLEOTIDE SEQUENCE [LARGE SCALE GENOMIC DNA]</scope>
    <source>
        <strain evidence="4">CGMCC 4.7680</strain>
    </source>
</reference>
<keyword evidence="4" id="KW-1185">Reference proteome</keyword>
<evidence type="ECO:0000313" key="4">
    <source>
        <dbReference type="Proteomes" id="UP000649955"/>
    </source>
</evidence>
<dbReference type="Proteomes" id="UP000649955">
    <property type="component" value="Unassembled WGS sequence"/>
</dbReference>
<keyword evidence="2" id="KW-1133">Transmembrane helix</keyword>
<feature type="compositionally biased region" description="Pro residues" evidence="1">
    <location>
        <begin position="109"/>
        <end position="139"/>
    </location>
</feature>
<keyword evidence="2" id="KW-0472">Membrane</keyword>
<gene>
    <name evidence="3" type="ORF">GCM10017567_67250</name>
</gene>
<protein>
    <submittedName>
        <fullName evidence="3">Uncharacterized protein</fullName>
    </submittedName>
</protein>
<sequence>MEDETVRGPALRRDHVIAASLAGAVVVVVGYASGIGLRPGTTTAAAPPAVADGGNPVTPETPGTPPLPAGPLPTGGPQSPLPALPVDAPSAVTMPSMPPMPGDIGAAPVPDPGSPDPGAAPPPASPEPTTTVPPPPPGTDVPACQPGVAQQLLETVGGLPLLGTVTTGLGMTGPDGAGALILGYCRTADGGLEPAMVPTVPSGR</sequence>